<comment type="caution">
    <text evidence="1">The sequence shown here is derived from an EMBL/GenBank/DDBJ whole genome shotgun (WGS) entry which is preliminary data.</text>
</comment>
<dbReference type="EMBL" id="BDGJ01000064">
    <property type="protein sequence ID" value="GAW92253.1"/>
    <property type="molecule type" value="Genomic_DNA"/>
</dbReference>
<reference evidence="2" key="1">
    <citation type="journal article" date="2017" name="Appl. Environ. Microbiol.">
        <title>Genomic analysis of Calderihabitans maritimus KKC1, a thermophilic hydrogenogenic carboxydotrophic bacterium isolated from marine sediment.</title>
        <authorList>
            <person name="Omae K."/>
            <person name="Yoneda Y."/>
            <person name="Fukuyama Y."/>
            <person name="Yoshida T."/>
            <person name="Sako Y."/>
        </authorList>
    </citation>
    <scope>NUCLEOTIDE SEQUENCE [LARGE SCALE GENOMIC DNA]</scope>
    <source>
        <strain evidence="2">KKC1</strain>
    </source>
</reference>
<gene>
    <name evidence="1" type="ORF">KKC1_14100</name>
</gene>
<proteinExistence type="predicted"/>
<accession>A0A1Z5HRU1</accession>
<dbReference type="Proteomes" id="UP000197032">
    <property type="component" value="Unassembled WGS sequence"/>
</dbReference>
<dbReference type="AlphaFoldDB" id="A0A1Z5HRU1"/>
<evidence type="ECO:0000313" key="1">
    <source>
        <dbReference type="EMBL" id="GAW92253.1"/>
    </source>
</evidence>
<feature type="non-terminal residue" evidence="1">
    <location>
        <position position="1"/>
    </location>
</feature>
<organism evidence="1 2">
    <name type="scientific">Calderihabitans maritimus</name>
    <dbReference type="NCBI Taxonomy" id="1246530"/>
    <lineage>
        <taxon>Bacteria</taxon>
        <taxon>Bacillati</taxon>
        <taxon>Bacillota</taxon>
        <taxon>Clostridia</taxon>
        <taxon>Neomoorellales</taxon>
        <taxon>Calderihabitantaceae</taxon>
        <taxon>Calderihabitans</taxon>
    </lineage>
</organism>
<protein>
    <submittedName>
        <fullName evidence="1">Uncharacterized protein</fullName>
    </submittedName>
</protein>
<sequence length="37" mass="4341">RRRLTESLAERLVLVVVRELEEKEIKGSVLLSSQQLY</sequence>
<name>A0A1Z5HRU1_9FIRM</name>
<keyword evidence="2" id="KW-1185">Reference proteome</keyword>
<evidence type="ECO:0000313" key="2">
    <source>
        <dbReference type="Proteomes" id="UP000197032"/>
    </source>
</evidence>